<evidence type="ECO:0000256" key="1">
    <source>
        <dbReference type="RuleBase" id="RU367161"/>
    </source>
</evidence>
<evidence type="ECO:0000313" key="5">
    <source>
        <dbReference type="WBParaSite" id="maker-uti_cns_0013838-snap-gene-0.2-mRNA-1"/>
    </source>
</evidence>
<feature type="compositionally biased region" description="Low complexity" evidence="2">
    <location>
        <begin position="294"/>
        <end position="312"/>
    </location>
</feature>
<dbReference type="SUPFAM" id="SSF158573">
    <property type="entry name" value="GINS helical bundle-like"/>
    <property type="match status" value="1"/>
</dbReference>
<dbReference type="WBParaSite" id="maker-uti_cns_0013838-snap-gene-0.2-mRNA-1">
    <property type="protein sequence ID" value="maker-uti_cns_0013838-snap-gene-0.2-mRNA-1"/>
    <property type="gene ID" value="maker-uti_cns_0013838-snap-gene-0.2"/>
</dbReference>
<accession>A0A1I8ILW4</accession>
<evidence type="ECO:0000313" key="4">
    <source>
        <dbReference type="Proteomes" id="UP000095280"/>
    </source>
</evidence>
<dbReference type="CDD" id="cd21693">
    <property type="entry name" value="GINS_B_Psf3"/>
    <property type="match status" value="1"/>
</dbReference>
<reference evidence="5" key="1">
    <citation type="submission" date="2016-11" db="UniProtKB">
        <authorList>
            <consortium name="WormBaseParasite"/>
        </authorList>
    </citation>
    <scope>IDENTIFICATION</scope>
</reference>
<dbReference type="InterPro" id="IPR038437">
    <property type="entry name" value="GINS_Psf3_sf"/>
</dbReference>
<sequence length="526" mass="56908">RQRARELLEIIQDDGRLREERQLARKSRVKCGGLSGAGGFRDPDKLSEDDFHWRGEKVHKLPERLASAVTALDKVALSVQYGQLGEEEWNTVSTYARDEEFTDGFHGNNGWSERRAQQPPEPSAAGRRVIDLTGGETAAAAADSAQDDEDEFADFQSAAAVTELDGGGQRHQQHLLWAAAPAAGADDLLELGQSASSDTAAAAGCDGAGLMPGDADFFAAVRTPPPSAPVASAAAGRDLDLLTDLDFSGSHSQAGWLGMTPMKAEPLQPPPMRPVAAAPQQLLSPGSPGRVNWSGTQQQQRQAAGAPPSRQPVSPALQSRADLAFADLEDPVQFRDLHHFGCYYSLEDILATGERLKCVTGDALPRLAGLEVGGGHSDEDLPAGVKIELPLFMVSHVFVRLRQACSLRVEPPRCLTEAQKNIFSADPTVVNLRQLSPQLYLQGMHLLLLPGHQGLTSPTPFCAIMDRALHSPLNEHCSIVNMLDDTEMLLFGIGRDTARKLQCWDSGRLHSITVSETVLRHRKRME</sequence>
<feature type="domain" description="ENTH" evidence="3">
    <location>
        <begin position="1"/>
        <end position="21"/>
    </location>
</feature>
<comment type="subunit">
    <text evidence="1">Component of the GINS complex.</text>
</comment>
<dbReference type="PROSITE" id="PS50942">
    <property type="entry name" value="ENTH"/>
    <property type="match status" value="1"/>
</dbReference>
<dbReference type="InterPro" id="IPR036224">
    <property type="entry name" value="GINS_bundle-like_dom_sf"/>
</dbReference>
<evidence type="ECO:0000256" key="2">
    <source>
        <dbReference type="SAM" id="MobiDB-lite"/>
    </source>
</evidence>
<keyword evidence="1" id="KW-0235">DNA replication</keyword>
<organism evidence="4 5">
    <name type="scientific">Macrostomum lignano</name>
    <dbReference type="NCBI Taxonomy" id="282301"/>
    <lineage>
        <taxon>Eukaryota</taxon>
        <taxon>Metazoa</taxon>
        <taxon>Spiralia</taxon>
        <taxon>Lophotrochozoa</taxon>
        <taxon>Platyhelminthes</taxon>
        <taxon>Rhabditophora</taxon>
        <taxon>Macrostomorpha</taxon>
        <taxon>Macrostomida</taxon>
        <taxon>Macrostomidae</taxon>
        <taxon>Macrostomum</taxon>
    </lineage>
</organism>
<dbReference type="Gene3D" id="1.20.58.2050">
    <property type="match status" value="1"/>
</dbReference>
<keyword evidence="1" id="KW-0539">Nucleus</keyword>
<keyword evidence="4" id="KW-1185">Reference proteome</keyword>
<name>A0A1I8ILW4_9PLAT</name>
<evidence type="ECO:0000259" key="3">
    <source>
        <dbReference type="PROSITE" id="PS50942"/>
    </source>
</evidence>
<comment type="similarity">
    <text evidence="1">Belongs to the GINS3/PSF3 family.</text>
</comment>
<feature type="region of interest" description="Disordered" evidence="2">
    <location>
        <begin position="256"/>
        <end position="316"/>
    </location>
</feature>
<feature type="region of interest" description="Disordered" evidence="2">
    <location>
        <begin position="101"/>
        <end position="125"/>
    </location>
</feature>
<dbReference type="InterPro" id="IPR013809">
    <property type="entry name" value="ENTH"/>
</dbReference>
<dbReference type="CDD" id="cd11713">
    <property type="entry name" value="GINS_A_psf3"/>
    <property type="match status" value="1"/>
</dbReference>
<protein>
    <recommendedName>
        <fullName evidence="1">DNA replication complex GINS protein PSF3</fullName>
    </recommendedName>
</protein>
<comment type="subcellular location">
    <subcellularLocation>
        <location evidence="1">Nucleus</location>
    </subcellularLocation>
</comment>
<dbReference type="InterPro" id="IPR010492">
    <property type="entry name" value="GINS_Psf3"/>
</dbReference>
<dbReference type="PANTHER" id="PTHR22768:SF0">
    <property type="entry name" value="DNA REPLICATION COMPLEX GINS PROTEIN PSF3"/>
    <property type="match status" value="1"/>
</dbReference>
<dbReference type="GO" id="GO:1902975">
    <property type="term" value="P:mitotic DNA replication initiation"/>
    <property type="evidence" value="ECO:0007669"/>
    <property type="project" value="TreeGrafter"/>
</dbReference>
<comment type="function">
    <text evidence="1">The GINS complex plays an essential role in the initiation of DNA replication.</text>
</comment>
<proteinExistence type="inferred from homology"/>
<dbReference type="GO" id="GO:0000811">
    <property type="term" value="C:GINS complex"/>
    <property type="evidence" value="ECO:0007669"/>
    <property type="project" value="UniProtKB-UniRule"/>
</dbReference>
<dbReference type="AlphaFoldDB" id="A0A1I8ILW4"/>
<dbReference type="PANTHER" id="PTHR22768">
    <property type="entry name" value="DNA REPLICATION COMPLEX GINS PROTEIN PSF3"/>
    <property type="match status" value="1"/>
</dbReference>
<dbReference type="SUPFAM" id="SSF160059">
    <property type="entry name" value="PriA/YqbF domain"/>
    <property type="match status" value="1"/>
</dbReference>
<dbReference type="Proteomes" id="UP000095280">
    <property type="component" value="Unplaced"/>
</dbReference>